<dbReference type="Proteomes" id="UP000813385">
    <property type="component" value="Unassembled WGS sequence"/>
</dbReference>
<dbReference type="OrthoDB" id="10266980at2759"/>
<evidence type="ECO:0000313" key="1">
    <source>
        <dbReference type="EMBL" id="KAH7374816.1"/>
    </source>
</evidence>
<evidence type="ECO:0008006" key="3">
    <source>
        <dbReference type="Google" id="ProtNLM"/>
    </source>
</evidence>
<dbReference type="EMBL" id="JAGPXD010000001">
    <property type="protein sequence ID" value="KAH7374816.1"/>
    <property type="molecule type" value="Genomic_DNA"/>
</dbReference>
<dbReference type="InterPro" id="IPR052349">
    <property type="entry name" value="Metallo-hydrolase_Enzymes"/>
</dbReference>
<keyword evidence="2" id="KW-1185">Reference proteome</keyword>
<name>A0A8K0TUC8_9PEZI</name>
<dbReference type="GO" id="GO:0016814">
    <property type="term" value="F:hydrolase activity, acting on carbon-nitrogen (but not peptide) bonds, in cyclic amidines"/>
    <property type="evidence" value="ECO:0007669"/>
    <property type="project" value="TreeGrafter"/>
</dbReference>
<dbReference type="PANTHER" id="PTHR32027">
    <property type="entry name" value="CYTOSINE DEAMINASE"/>
    <property type="match status" value="1"/>
</dbReference>
<protein>
    <recommendedName>
        <fullName evidence="3">Amidohydrolase-related domain-containing protein</fullName>
    </recommendedName>
</protein>
<sequence length="454" mass="49588">MNFEHVILPFQDSLSRWDITISDGIVTSMSPSSATSHPDLLLPGLCHAHIHLDKPYLLTCNHPSSASHPDYSDLVPQTGSFDEALTNTSLAKKRFTQPDVYLRGSQLLAASYAQGVTSLRAFVEIDDTVGTASLESAIRLKADFSHLLHVQICAFAQDPIFSTERGELNRAILSAALDDYGADIDVLGTTPYVEKTEEAGLQNIRWAIETALRYGLHLDFHVEYNLDPGDGLGHVGDVIDFLVAQKWPTGRGAKTVVLGHATRLTQASDRTMADLAGRLHRTRLPVHFVGLPTSDMFMMGRPSEGSPSHARQRGTLNVPLMIREYGLNACVAVNNVGNAFTPYGNGDPLTLASWCVGLYHAGTVDDARLLYECVSSRAREAIGLGDRGEDDAYEIAEGKTWPPMLLVKNERDAQLPGKQPGETMRIPARPRLGIKDVVWDPPAPGLRQVVHGQK</sequence>
<accession>A0A8K0TUC8</accession>
<organism evidence="1 2">
    <name type="scientific">Plectosphaerella cucumerina</name>
    <dbReference type="NCBI Taxonomy" id="40658"/>
    <lineage>
        <taxon>Eukaryota</taxon>
        <taxon>Fungi</taxon>
        <taxon>Dikarya</taxon>
        <taxon>Ascomycota</taxon>
        <taxon>Pezizomycotina</taxon>
        <taxon>Sordariomycetes</taxon>
        <taxon>Hypocreomycetidae</taxon>
        <taxon>Glomerellales</taxon>
        <taxon>Plectosphaerellaceae</taxon>
        <taxon>Plectosphaerella</taxon>
    </lineage>
</organism>
<dbReference type="Gene3D" id="3.20.20.140">
    <property type="entry name" value="Metal-dependent hydrolases"/>
    <property type="match status" value="1"/>
</dbReference>
<dbReference type="SUPFAM" id="SSF51556">
    <property type="entry name" value="Metallo-dependent hydrolases"/>
    <property type="match status" value="1"/>
</dbReference>
<proteinExistence type="predicted"/>
<comment type="caution">
    <text evidence="1">The sequence shown here is derived from an EMBL/GenBank/DDBJ whole genome shotgun (WGS) entry which is preliminary data.</text>
</comment>
<dbReference type="AlphaFoldDB" id="A0A8K0TUC8"/>
<dbReference type="PANTHER" id="PTHR32027:SF0">
    <property type="entry name" value="CYTOSINE DEAMINASE"/>
    <property type="match status" value="1"/>
</dbReference>
<reference evidence="1" key="1">
    <citation type="journal article" date="2021" name="Nat. Commun.">
        <title>Genetic determinants of endophytism in the Arabidopsis root mycobiome.</title>
        <authorList>
            <person name="Mesny F."/>
            <person name="Miyauchi S."/>
            <person name="Thiergart T."/>
            <person name="Pickel B."/>
            <person name="Atanasova L."/>
            <person name="Karlsson M."/>
            <person name="Huettel B."/>
            <person name="Barry K.W."/>
            <person name="Haridas S."/>
            <person name="Chen C."/>
            <person name="Bauer D."/>
            <person name="Andreopoulos W."/>
            <person name="Pangilinan J."/>
            <person name="LaButti K."/>
            <person name="Riley R."/>
            <person name="Lipzen A."/>
            <person name="Clum A."/>
            <person name="Drula E."/>
            <person name="Henrissat B."/>
            <person name="Kohler A."/>
            <person name="Grigoriev I.V."/>
            <person name="Martin F.M."/>
            <person name="Hacquard S."/>
        </authorList>
    </citation>
    <scope>NUCLEOTIDE SEQUENCE</scope>
    <source>
        <strain evidence="1">MPI-CAGE-AT-0016</strain>
    </source>
</reference>
<gene>
    <name evidence="1" type="ORF">B0T11DRAFT_269221</name>
</gene>
<dbReference type="InterPro" id="IPR032466">
    <property type="entry name" value="Metal_Hydrolase"/>
</dbReference>
<evidence type="ECO:0000313" key="2">
    <source>
        <dbReference type="Proteomes" id="UP000813385"/>
    </source>
</evidence>